<dbReference type="InterPro" id="IPR002696">
    <property type="entry name" value="Membr_insert_effic_factor_YidD"/>
</dbReference>
<dbReference type="SMART" id="SM01234">
    <property type="entry name" value="Haemolytic"/>
    <property type="match status" value="1"/>
</dbReference>
<organism evidence="2 3">
    <name type="scientific">Botrimarina mediterranea</name>
    <dbReference type="NCBI Taxonomy" id="2528022"/>
    <lineage>
        <taxon>Bacteria</taxon>
        <taxon>Pseudomonadati</taxon>
        <taxon>Planctomycetota</taxon>
        <taxon>Planctomycetia</taxon>
        <taxon>Pirellulales</taxon>
        <taxon>Lacipirellulaceae</taxon>
        <taxon>Botrimarina</taxon>
    </lineage>
</organism>
<gene>
    <name evidence="2" type="primary">yidD</name>
    <name evidence="2" type="ORF">Spa11_14540</name>
</gene>
<dbReference type="PANTHER" id="PTHR33383">
    <property type="entry name" value="MEMBRANE PROTEIN INSERTION EFFICIENCY FACTOR-RELATED"/>
    <property type="match status" value="1"/>
</dbReference>
<evidence type="ECO:0000313" key="3">
    <source>
        <dbReference type="Proteomes" id="UP000316426"/>
    </source>
</evidence>
<keyword evidence="1" id="KW-0472">Membrane</keyword>
<keyword evidence="1" id="KW-1003">Cell membrane</keyword>
<keyword evidence="3" id="KW-1185">Reference proteome</keyword>
<comment type="function">
    <text evidence="1">Could be involved in insertion of integral membrane proteins into the membrane.</text>
</comment>
<reference evidence="2 3" key="1">
    <citation type="submission" date="2019-02" db="EMBL/GenBank/DDBJ databases">
        <title>Deep-cultivation of Planctomycetes and their phenomic and genomic characterization uncovers novel biology.</title>
        <authorList>
            <person name="Wiegand S."/>
            <person name="Jogler M."/>
            <person name="Boedeker C."/>
            <person name="Pinto D."/>
            <person name="Vollmers J."/>
            <person name="Rivas-Marin E."/>
            <person name="Kohn T."/>
            <person name="Peeters S.H."/>
            <person name="Heuer A."/>
            <person name="Rast P."/>
            <person name="Oberbeckmann S."/>
            <person name="Bunk B."/>
            <person name="Jeske O."/>
            <person name="Meyerdierks A."/>
            <person name="Storesund J.E."/>
            <person name="Kallscheuer N."/>
            <person name="Luecker S."/>
            <person name="Lage O.M."/>
            <person name="Pohl T."/>
            <person name="Merkel B.J."/>
            <person name="Hornburger P."/>
            <person name="Mueller R.-W."/>
            <person name="Bruemmer F."/>
            <person name="Labrenz M."/>
            <person name="Spormann A.M."/>
            <person name="Op den Camp H."/>
            <person name="Overmann J."/>
            <person name="Amann R."/>
            <person name="Jetten M.S.M."/>
            <person name="Mascher T."/>
            <person name="Medema M.H."/>
            <person name="Devos D.P."/>
            <person name="Kaster A.-K."/>
            <person name="Ovreas L."/>
            <person name="Rohde M."/>
            <person name="Galperin M.Y."/>
            <person name="Jogler C."/>
        </authorList>
    </citation>
    <scope>NUCLEOTIDE SEQUENCE [LARGE SCALE GENOMIC DNA]</scope>
    <source>
        <strain evidence="2 3">Spa11</strain>
    </source>
</reference>
<accession>A0A518K641</accession>
<sequence length="78" mass="8839">MFLLAAARDLTSLALVLAVRCYQRLISPWLPNACRYQPTCSEYAVLAVRRYGPLRGMWKTAGRISRCHPWGRGGYDPP</sequence>
<dbReference type="PANTHER" id="PTHR33383:SF1">
    <property type="entry name" value="MEMBRANE PROTEIN INSERTION EFFICIENCY FACTOR-RELATED"/>
    <property type="match status" value="1"/>
</dbReference>
<dbReference type="NCBIfam" id="TIGR00278">
    <property type="entry name" value="membrane protein insertion efficiency factor YidD"/>
    <property type="match status" value="1"/>
</dbReference>
<dbReference type="Pfam" id="PF01809">
    <property type="entry name" value="YidD"/>
    <property type="match status" value="1"/>
</dbReference>
<dbReference type="GO" id="GO:0005886">
    <property type="term" value="C:plasma membrane"/>
    <property type="evidence" value="ECO:0007669"/>
    <property type="project" value="UniProtKB-SubCell"/>
</dbReference>
<dbReference type="HAMAP" id="MF_00386">
    <property type="entry name" value="UPF0161_YidD"/>
    <property type="match status" value="1"/>
</dbReference>
<dbReference type="Proteomes" id="UP000316426">
    <property type="component" value="Chromosome"/>
</dbReference>
<name>A0A518K641_9BACT</name>
<protein>
    <recommendedName>
        <fullName evidence="1">Putative membrane protein insertion efficiency factor</fullName>
    </recommendedName>
</protein>
<dbReference type="EMBL" id="CP036349">
    <property type="protein sequence ID" value="QDV73258.1"/>
    <property type="molecule type" value="Genomic_DNA"/>
</dbReference>
<comment type="subcellular location">
    <subcellularLocation>
        <location evidence="1">Cell membrane</location>
        <topology evidence="1">Peripheral membrane protein</topology>
        <orientation evidence="1">Cytoplasmic side</orientation>
    </subcellularLocation>
</comment>
<evidence type="ECO:0000256" key="1">
    <source>
        <dbReference type="HAMAP-Rule" id="MF_00386"/>
    </source>
</evidence>
<comment type="similarity">
    <text evidence="1">Belongs to the UPF0161 family.</text>
</comment>
<dbReference type="RefSeq" id="WP_145109918.1">
    <property type="nucleotide sequence ID" value="NZ_CP036349.1"/>
</dbReference>
<proteinExistence type="inferred from homology"/>
<dbReference type="AlphaFoldDB" id="A0A518K641"/>
<dbReference type="KEGG" id="bmei:Spa11_14540"/>
<evidence type="ECO:0000313" key="2">
    <source>
        <dbReference type="EMBL" id="QDV73258.1"/>
    </source>
</evidence>